<proteinExistence type="predicted"/>
<name>A0A8J4M663_9PROT</name>
<evidence type="ECO:0000256" key="1">
    <source>
        <dbReference type="SAM" id="Coils"/>
    </source>
</evidence>
<evidence type="ECO:0000313" key="2">
    <source>
        <dbReference type="EMBL" id="HGC43034.1"/>
    </source>
</evidence>
<organism evidence="2">
    <name type="scientific">Acidicaldus sp</name>
    <dbReference type="NCBI Taxonomy" id="1872105"/>
    <lineage>
        <taxon>Bacteria</taxon>
        <taxon>Pseudomonadati</taxon>
        <taxon>Pseudomonadota</taxon>
        <taxon>Alphaproteobacteria</taxon>
        <taxon>Acetobacterales</taxon>
        <taxon>Acetobacteraceae</taxon>
        <taxon>Acidicaldus</taxon>
    </lineage>
</organism>
<dbReference type="EMBL" id="DTQM01000146">
    <property type="protein sequence ID" value="HGC43034.1"/>
    <property type="molecule type" value="Genomic_DNA"/>
</dbReference>
<accession>A0A8J4M663</accession>
<gene>
    <name evidence="2" type="ORF">ENY07_07415</name>
</gene>
<feature type="coiled-coil region" evidence="1">
    <location>
        <begin position="25"/>
        <end position="52"/>
    </location>
</feature>
<keyword evidence="1" id="KW-0175">Coiled coil</keyword>
<dbReference type="AlphaFoldDB" id="A0A8J4M663"/>
<dbReference type="InterPro" id="IPR009579">
    <property type="entry name" value="DUF1192"/>
</dbReference>
<reference evidence="2" key="1">
    <citation type="journal article" date="2020" name="mSystems">
        <title>Genome- and Community-Level Interaction Insights into Carbon Utilization and Element Cycling Functions of Hydrothermarchaeota in Hydrothermal Sediment.</title>
        <authorList>
            <person name="Zhou Z."/>
            <person name="Liu Y."/>
            <person name="Xu W."/>
            <person name="Pan J."/>
            <person name="Luo Z.H."/>
            <person name="Li M."/>
        </authorList>
    </citation>
    <scope>NUCLEOTIDE SEQUENCE</scope>
    <source>
        <strain evidence="2">SpSt-997</strain>
    </source>
</reference>
<comment type="caution">
    <text evidence="2">The sequence shown here is derived from an EMBL/GenBank/DDBJ whole genome shotgun (WGS) entry which is preliminary data.</text>
</comment>
<protein>
    <submittedName>
        <fullName evidence="2">DUF1192 domain-containing protein</fullName>
    </submittedName>
</protein>
<sequence length="62" mass="7126">MLEPDDSPPRKPERFSPRALDPLGIAELRDYIAQLQAEIARADAEIARKERHRDAVEGLFRK</sequence>
<dbReference type="Pfam" id="PF06698">
    <property type="entry name" value="DUF1192"/>
    <property type="match status" value="1"/>
</dbReference>